<evidence type="ECO:0000256" key="13">
    <source>
        <dbReference type="ARBA" id="ARBA00023012"/>
    </source>
</evidence>
<keyword evidence="6" id="KW-0597">Phosphoprotein</keyword>
<dbReference type="PANTHER" id="PTHR44936:SF5">
    <property type="entry name" value="SENSOR HISTIDINE KINASE ENVZ"/>
    <property type="match status" value="1"/>
</dbReference>
<dbReference type="PRINTS" id="PR00344">
    <property type="entry name" value="BCTRLSENSOR"/>
</dbReference>
<dbReference type="SUPFAM" id="SSF55874">
    <property type="entry name" value="ATPase domain of HSP90 chaperone/DNA topoisomerase II/histidine kinase"/>
    <property type="match status" value="1"/>
</dbReference>
<keyword evidence="8 15" id="KW-0812">Transmembrane</keyword>
<feature type="transmembrane region" description="Helical" evidence="15">
    <location>
        <begin position="28"/>
        <end position="52"/>
    </location>
</feature>
<evidence type="ECO:0000256" key="3">
    <source>
        <dbReference type="ARBA" id="ARBA00012438"/>
    </source>
</evidence>
<evidence type="ECO:0000259" key="17">
    <source>
        <dbReference type="PROSITE" id="PS50885"/>
    </source>
</evidence>
<evidence type="ECO:0000313" key="19">
    <source>
        <dbReference type="Proteomes" id="UP000494322"/>
    </source>
</evidence>
<name>A0A6J5JUN9_9BURK</name>
<evidence type="ECO:0000256" key="6">
    <source>
        <dbReference type="ARBA" id="ARBA00022553"/>
    </source>
</evidence>
<dbReference type="SMART" id="SM00388">
    <property type="entry name" value="HisKA"/>
    <property type="match status" value="1"/>
</dbReference>
<dbReference type="CDD" id="cd00075">
    <property type="entry name" value="HATPase"/>
    <property type="match status" value="1"/>
</dbReference>
<dbReference type="InterPro" id="IPR036097">
    <property type="entry name" value="HisK_dim/P_sf"/>
</dbReference>
<dbReference type="InterPro" id="IPR005467">
    <property type="entry name" value="His_kinase_dom"/>
</dbReference>
<dbReference type="PROSITE" id="PS50885">
    <property type="entry name" value="HAMP"/>
    <property type="match status" value="1"/>
</dbReference>
<dbReference type="InterPro" id="IPR004358">
    <property type="entry name" value="Sig_transdc_His_kin-like_C"/>
</dbReference>
<dbReference type="Proteomes" id="UP000494322">
    <property type="component" value="Unassembled WGS sequence"/>
</dbReference>
<evidence type="ECO:0000256" key="14">
    <source>
        <dbReference type="ARBA" id="ARBA00023136"/>
    </source>
</evidence>
<accession>A0A6J5JUN9</accession>
<dbReference type="InterPro" id="IPR050980">
    <property type="entry name" value="2C_sensor_his_kinase"/>
</dbReference>
<protein>
    <recommendedName>
        <fullName evidence="3">histidine kinase</fullName>
        <ecNumber evidence="3">2.7.13.3</ecNumber>
    </recommendedName>
</protein>
<keyword evidence="4" id="KW-1003">Cell membrane</keyword>
<dbReference type="EMBL" id="CABWIK020000083">
    <property type="protein sequence ID" value="CAB3975693.1"/>
    <property type="molecule type" value="Genomic_DNA"/>
</dbReference>
<sequence length="349" mass="38443">MAPTFTGDNRRHRSPLARTMHKPRFDSAFYRLFFVMISIILVMQISAGLLLFKLYSTAPFKPPPGMSAALQWGAAVMIQVMPALISSWIGARMLAAPFRTLAVGAAELSRNIDAPPIREIGPVEARQAASVFNTMQASLRRQMSERNRFLAAVSHDLRTPLTRMKLRLRSAQDAELSERIRDDIDEMTQLLEATLSFLRNEEVVEEFSPVDINALVDAIAEDAAEHGQKVTISGEVPPISAQPLGLKRCLTNLVANAIRYGEDAHIRLIDAPSCVRIQIVDHGPGIPESQLERALEPFYRVESSRNRNTGGTGLGLAIANDVVKRHGGELVLRNGLEGGLVAQVTLPRR</sequence>
<dbReference type="AlphaFoldDB" id="A0A6J5JUN9"/>
<evidence type="ECO:0000256" key="9">
    <source>
        <dbReference type="ARBA" id="ARBA00022741"/>
    </source>
</evidence>
<reference evidence="18 19" key="1">
    <citation type="submission" date="2020-04" db="EMBL/GenBank/DDBJ databases">
        <authorList>
            <person name="Depoorter E."/>
        </authorList>
    </citation>
    <scope>NUCLEOTIDE SEQUENCE [LARGE SCALE GENOMIC DNA]</scope>
    <source>
        <strain evidence="18 19">BCC0132</strain>
    </source>
</reference>
<keyword evidence="11" id="KW-0067">ATP-binding</keyword>
<dbReference type="PANTHER" id="PTHR44936">
    <property type="entry name" value="SENSOR PROTEIN CREC"/>
    <property type="match status" value="1"/>
</dbReference>
<keyword evidence="12 15" id="KW-1133">Transmembrane helix</keyword>
<evidence type="ECO:0000256" key="11">
    <source>
        <dbReference type="ARBA" id="ARBA00022840"/>
    </source>
</evidence>
<dbReference type="EC" id="2.7.13.3" evidence="3"/>
<feature type="domain" description="HAMP" evidence="17">
    <location>
        <begin position="92"/>
        <end position="144"/>
    </location>
</feature>
<dbReference type="Gene3D" id="1.10.287.130">
    <property type="match status" value="1"/>
</dbReference>
<keyword evidence="10 18" id="KW-0418">Kinase</keyword>
<dbReference type="SMART" id="SM00387">
    <property type="entry name" value="HATPase_c"/>
    <property type="match status" value="1"/>
</dbReference>
<organism evidence="18 19">
    <name type="scientific">Burkholderia cenocepacia</name>
    <dbReference type="NCBI Taxonomy" id="95486"/>
    <lineage>
        <taxon>Bacteria</taxon>
        <taxon>Pseudomonadati</taxon>
        <taxon>Pseudomonadota</taxon>
        <taxon>Betaproteobacteria</taxon>
        <taxon>Burkholderiales</taxon>
        <taxon>Burkholderiaceae</taxon>
        <taxon>Burkholderia</taxon>
        <taxon>Burkholderia cepacia complex</taxon>
    </lineage>
</organism>
<evidence type="ECO:0000256" key="5">
    <source>
        <dbReference type="ARBA" id="ARBA00022519"/>
    </source>
</evidence>
<dbReference type="InterPro" id="IPR003661">
    <property type="entry name" value="HisK_dim/P_dom"/>
</dbReference>
<dbReference type="SMART" id="SM00304">
    <property type="entry name" value="HAMP"/>
    <property type="match status" value="2"/>
</dbReference>
<gene>
    <name evidence="18" type="ORF">BCO9919_07040</name>
</gene>
<keyword evidence="5" id="KW-0997">Cell inner membrane</keyword>
<evidence type="ECO:0000313" key="18">
    <source>
        <dbReference type="EMBL" id="CAB3975693.1"/>
    </source>
</evidence>
<dbReference type="Gene3D" id="3.30.565.10">
    <property type="entry name" value="Histidine kinase-like ATPase, C-terminal domain"/>
    <property type="match status" value="1"/>
</dbReference>
<evidence type="ECO:0000256" key="7">
    <source>
        <dbReference type="ARBA" id="ARBA00022679"/>
    </source>
</evidence>
<dbReference type="Pfam" id="PF02518">
    <property type="entry name" value="HATPase_c"/>
    <property type="match status" value="1"/>
</dbReference>
<dbReference type="InterPro" id="IPR003594">
    <property type="entry name" value="HATPase_dom"/>
</dbReference>
<keyword evidence="13" id="KW-0902">Two-component regulatory system</keyword>
<keyword evidence="14 15" id="KW-0472">Membrane</keyword>
<evidence type="ECO:0000256" key="1">
    <source>
        <dbReference type="ARBA" id="ARBA00000085"/>
    </source>
</evidence>
<dbReference type="InterPro" id="IPR036890">
    <property type="entry name" value="HATPase_C_sf"/>
</dbReference>
<dbReference type="Pfam" id="PF00512">
    <property type="entry name" value="HisKA"/>
    <property type="match status" value="1"/>
</dbReference>
<keyword evidence="9" id="KW-0547">Nucleotide-binding</keyword>
<evidence type="ECO:0000256" key="12">
    <source>
        <dbReference type="ARBA" id="ARBA00022989"/>
    </source>
</evidence>
<evidence type="ECO:0000259" key="16">
    <source>
        <dbReference type="PROSITE" id="PS50109"/>
    </source>
</evidence>
<evidence type="ECO:0000256" key="8">
    <source>
        <dbReference type="ARBA" id="ARBA00022692"/>
    </source>
</evidence>
<evidence type="ECO:0000256" key="2">
    <source>
        <dbReference type="ARBA" id="ARBA00004429"/>
    </source>
</evidence>
<dbReference type="InterPro" id="IPR003660">
    <property type="entry name" value="HAMP_dom"/>
</dbReference>
<dbReference type="GO" id="GO:0005524">
    <property type="term" value="F:ATP binding"/>
    <property type="evidence" value="ECO:0007669"/>
    <property type="project" value="UniProtKB-KW"/>
</dbReference>
<proteinExistence type="predicted"/>
<feature type="domain" description="Histidine kinase" evidence="16">
    <location>
        <begin position="152"/>
        <end position="349"/>
    </location>
</feature>
<evidence type="ECO:0000256" key="4">
    <source>
        <dbReference type="ARBA" id="ARBA00022475"/>
    </source>
</evidence>
<comment type="catalytic activity">
    <reaction evidence="1">
        <text>ATP + protein L-histidine = ADP + protein N-phospho-L-histidine.</text>
        <dbReference type="EC" id="2.7.13.3"/>
    </reaction>
</comment>
<evidence type="ECO:0000256" key="15">
    <source>
        <dbReference type="SAM" id="Phobius"/>
    </source>
</evidence>
<dbReference type="CDD" id="cd00082">
    <property type="entry name" value="HisKA"/>
    <property type="match status" value="1"/>
</dbReference>
<dbReference type="GO" id="GO:0005886">
    <property type="term" value="C:plasma membrane"/>
    <property type="evidence" value="ECO:0007669"/>
    <property type="project" value="UniProtKB-SubCell"/>
</dbReference>
<comment type="subcellular location">
    <subcellularLocation>
        <location evidence="2">Cell inner membrane</location>
        <topology evidence="2">Multi-pass membrane protein</topology>
    </subcellularLocation>
</comment>
<dbReference type="SUPFAM" id="SSF47384">
    <property type="entry name" value="Homodimeric domain of signal transducing histidine kinase"/>
    <property type="match status" value="1"/>
</dbReference>
<feature type="transmembrane region" description="Helical" evidence="15">
    <location>
        <begin position="72"/>
        <end position="91"/>
    </location>
</feature>
<keyword evidence="7" id="KW-0808">Transferase</keyword>
<evidence type="ECO:0000256" key="10">
    <source>
        <dbReference type="ARBA" id="ARBA00022777"/>
    </source>
</evidence>
<dbReference type="PROSITE" id="PS50109">
    <property type="entry name" value="HIS_KIN"/>
    <property type="match status" value="1"/>
</dbReference>
<dbReference type="GO" id="GO:0000155">
    <property type="term" value="F:phosphorelay sensor kinase activity"/>
    <property type="evidence" value="ECO:0007669"/>
    <property type="project" value="InterPro"/>
</dbReference>